<accession>A0A9W6HER1</accession>
<evidence type="ECO:0000313" key="8">
    <source>
        <dbReference type="Proteomes" id="UP001142317"/>
    </source>
</evidence>
<dbReference type="Proteomes" id="UP001142317">
    <property type="component" value="Unassembled WGS sequence"/>
</dbReference>
<keyword evidence="8" id="KW-1185">Reference proteome</keyword>
<evidence type="ECO:0000256" key="3">
    <source>
        <dbReference type="ARBA" id="ARBA00022692"/>
    </source>
</evidence>
<feature type="transmembrane region" description="Helical" evidence="6">
    <location>
        <begin position="138"/>
        <end position="158"/>
    </location>
</feature>
<dbReference type="PANTHER" id="PTHR30250:SF11">
    <property type="entry name" value="O-ANTIGEN TRANSPORTER-RELATED"/>
    <property type="match status" value="1"/>
</dbReference>
<feature type="transmembrane region" description="Helical" evidence="6">
    <location>
        <begin position="278"/>
        <end position="306"/>
    </location>
</feature>
<protein>
    <recommendedName>
        <fullName evidence="9">Polysaccharide biosynthesis protein</fullName>
    </recommendedName>
</protein>
<evidence type="ECO:0000256" key="1">
    <source>
        <dbReference type="ARBA" id="ARBA00004651"/>
    </source>
</evidence>
<organism evidence="7 8">
    <name type="scientific">Microbacterium imperiale</name>
    <dbReference type="NCBI Taxonomy" id="33884"/>
    <lineage>
        <taxon>Bacteria</taxon>
        <taxon>Bacillati</taxon>
        <taxon>Actinomycetota</taxon>
        <taxon>Actinomycetes</taxon>
        <taxon>Micrococcales</taxon>
        <taxon>Microbacteriaceae</taxon>
        <taxon>Microbacterium</taxon>
    </lineage>
</organism>
<evidence type="ECO:0000256" key="6">
    <source>
        <dbReference type="SAM" id="Phobius"/>
    </source>
</evidence>
<keyword evidence="3 6" id="KW-0812">Transmembrane</keyword>
<evidence type="ECO:0008006" key="9">
    <source>
        <dbReference type="Google" id="ProtNLM"/>
    </source>
</evidence>
<feature type="transmembrane region" description="Helical" evidence="6">
    <location>
        <begin position="376"/>
        <end position="395"/>
    </location>
</feature>
<gene>
    <name evidence="7" type="ORF">GCM10017586_01250</name>
</gene>
<dbReference type="EMBL" id="BSEO01000001">
    <property type="protein sequence ID" value="GLJ78443.1"/>
    <property type="molecule type" value="Genomic_DNA"/>
</dbReference>
<comment type="subcellular location">
    <subcellularLocation>
        <location evidence="1">Cell membrane</location>
        <topology evidence="1">Multi-pass membrane protein</topology>
    </subcellularLocation>
</comment>
<sequence>MLLGRLFGFGAAPMVVAVVPLLVLPVASRIEGPAGWAAVGTGQALGSLCAMICSYGWNVAGGARVALASDDAARREIYANSFWSRLIVFGVVGAVLATLAGILVEPGFTAVAALVVLATGLSGLGMAWYAVGTGRARLVVQYEAIPIAVFTAASAVVMQLTGALIAFPLMLIVGTAGGLVALNLHLYKRVLPPFRPRDVRASFRRNLSIASADGIGGSYTTAPVPLAQGLVGTQAAAELTSADKFYRIGLTAILVMGNTLQKWVLEASWQEDRARRHAIALLAHLGVGIIGLLVLVIAGPAVATWLLGAEVAPSPALFPAYGVTFLIISLTTPLIRNVLVPADRSRTVLVATVLSAGVGLPAMTVCGLLGGATTIVWGLALSEVVVLAIVGTTAAREVRARHREGRAE</sequence>
<feature type="transmembrane region" description="Helical" evidence="6">
    <location>
        <begin position="110"/>
        <end position="131"/>
    </location>
</feature>
<feature type="transmembrane region" description="Helical" evidence="6">
    <location>
        <begin position="82"/>
        <end position="104"/>
    </location>
</feature>
<feature type="transmembrane region" description="Helical" evidence="6">
    <location>
        <begin position="6"/>
        <end position="27"/>
    </location>
</feature>
<dbReference type="GO" id="GO:0005886">
    <property type="term" value="C:plasma membrane"/>
    <property type="evidence" value="ECO:0007669"/>
    <property type="project" value="UniProtKB-SubCell"/>
</dbReference>
<keyword evidence="4 6" id="KW-1133">Transmembrane helix</keyword>
<keyword evidence="2" id="KW-1003">Cell membrane</keyword>
<keyword evidence="5 6" id="KW-0472">Membrane</keyword>
<dbReference type="AlphaFoldDB" id="A0A9W6HER1"/>
<dbReference type="InterPro" id="IPR050833">
    <property type="entry name" value="Poly_Biosynth_Transport"/>
</dbReference>
<proteinExistence type="predicted"/>
<name>A0A9W6HER1_9MICO</name>
<evidence type="ECO:0000256" key="5">
    <source>
        <dbReference type="ARBA" id="ARBA00023136"/>
    </source>
</evidence>
<evidence type="ECO:0000313" key="7">
    <source>
        <dbReference type="EMBL" id="GLJ78443.1"/>
    </source>
</evidence>
<reference evidence="7" key="1">
    <citation type="journal article" date="2014" name="Int. J. Syst. Evol. Microbiol.">
        <title>Complete genome sequence of Corynebacterium casei LMG S-19264T (=DSM 44701T), isolated from a smear-ripened cheese.</title>
        <authorList>
            <consortium name="US DOE Joint Genome Institute (JGI-PGF)"/>
            <person name="Walter F."/>
            <person name="Albersmeier A."/>
            <person name="Kalinowski J."/>
            <person name="Ruckert C."/>
        </authorList>
    </citation>
    <scope>NUCLEOTIDE SEQUENCE</scope>
    <source>
        <strain evidence="7">VKM Ac-1447</strain>
    </source>
</reference>
<feature type="transmembrane region" description="Helical" evidence="6">
    <location>
        <begin position="164"/>
        <end position="187"/>
    </location>
</feature>
<evidence type="ECO:0000256" key="4">
    <source>
        <dbReference type="ARBA" id="ARBA00022989"/>
    </source>
</evidence>
<comment type="caution">
    <text evidence="7">The sequence shown here is derived from an EMBL/GenBank/DDBJ whole genome shotgun (WGS) entry which is preliminary data.</text>
</comment>
<dbReference type="PANTHER" id="PTHR30250">
    <property type="entry name" value="PST FAMILY PREDICTED COLANIC ACID TRANSPORTER"/>
    <property type="match status" value="1"/>
</dbReference>
<feature type="transmembrane region" description="Helical" evidence="6">
    <location>
        <begin position="318"/>
        <end position="335"/>
    </location>
</feature>
<evidence type="ECO:0000256" key="2">
    <source>
        <dbReference type="ARBA" id="ARBA00022475"/>
    </source>
</evidence>
<reference evidence="7" key="2">
    <citation type="submission" date="2023-01" db="EMBL/GenBank/DDBJ databases">
        <authorList>
            <person name="Sun Q."/>
            <person name="Evtushenko L."/>
        </authorList>
    </citation>
    <scope>NUCLEOTIDE SEQUENCE</scope>
    <source>
        <strain evidence="7">VKM Ac-1447</strain>
    </source>
</reference>
<feature type="transmembrane region" description="Helical" evidence="6">
    <location>
        <begin position="347"/>
        <end position="370"/>
    </location>
</feature>